<dbReference type="Gene3D" id="3.30.70.330">
    <property type="match status" value="2"/>
</dbReference>
<sequence length="758" mass="80969">MPSASAMKVAELRSELEKRGLDTKGLKADLVARFTQALASEQTQSPQAAAAPAASPSEPPAQPEPTVETESSDSDQPIAEAAPVEEVPEPEAPSLVQPDPVPAVDSVSSMEIAEPAPVHAVAEQPSTEEIPEQIPQQIAEPAVEAEQDVEITEAAADPAEDQSADPPLEAVTAEQAPVDPDTAADKSDAEPSATVAAAEKGPDEEDKPAEEKPPAEEAEVVPPENDGPQEWEEIEIPDSWLHVPCVRISNVPKGATEEDLTEMLKTFGTPKSVVFTESPDVVLARITPSEGDEEALAKAVSEAMSGESPPVVKMKVMRPKAKEEPAKEEPEAPVKDEAMEETKEEVTEAKEEVAEVKEEVAEVKEEVAEMKEEVTEVKEDVPEVKQEDVQVEDKDPVGETTAEGDVEAKEEAPVPVEMEETTQEFPVRIEVVPVPGSLLFIGNLGKEVDDAKLREMFESHGALERCFVMVNKEGVSKGYGFVEFSLRSDAAKARSAVFKPQSEAPKEVKEADATGAAPPTPPETRPIRADFSEAKTVTQMFSATLFVDVLPKGFNNQRTLKNLFLAFGKIKAVHIAAFPNGTPRGFAFVDFLRSDDADAARHALDGSELESTKIRVQYGNPVKASQQQRTGAAKTNKGGKGNMGNMGNMMRPGGFPMMGGKGNMGKGMGRGPMGMGGRMPFMGNQGMMMGGRGPMMGGRGPMGGKGMMGRGPMGGRGPHQMQQVCYEPELARPLPSAVLLLAHPFALAWREDPIGSRA</sequence>
<feature type="region of interest" description="Disordered" evidence="3">
    <location>
        <begin position="372"/>
        <end position="420"/>
    </location>
</feature>
<dbReference type="InterPro" id="IPR035979">
    <property type="entry name" value="RBD_domain_sf"/>
</dbReference>
<comment type="caution">
    <text evidence="6">The sequence shown here is derived from an EMBL/GenBank/DDBJ whole genome shotgun (WGS) entry which is preliminary data.</text>
</comment>
<name>A0AAE0G129_9CHLO</name>
<dbReference type="PROSITE" id="PS50800">
    <property type="entry name" value="SAP"/>
    <property type="match status" value="1"/>
</dbReference>
<dbReference type="InterPro" id="IPR012677">
    <property type="entry name" value="Nucleotide-bd_a/b_plait_sf"/>
</dbReference>
<keyword evidence="1 2" id="KW-0694">RNA-binding</keyword>
<feature type="domain" description="RRM" evidence="4">
    <location>
        <begin position="437"/>
        <end position="534"/>
    </location>
</feature>
<dbReference type="GO" id="GO:0003723">
    <property type="term" value="F:RNA binding"/>
    <property type="evidence" value="ECO:0007669"/>
    <property type="project" value="UniProtKB-UniRule"/>
</dbReference>
<gene>
    <name evidence="6" type="ORF">CYMTET_22545</name>
</gene>
<proteinExistence type="predicted"/>
<dbReference type="AlphaFoldDB" id="A0AAE0G129"/>
<dbReference type="PANTHER" id="PTHR48027">
    <property type="entry name" value="HETEROGENEOUS NUCLEAR RIBONUCLEOPROTEIN 87F-RELATED"/>
    <property type="match status" value="1"/>
</dbReference>
<dbReference type="Proteomes" id="UP001190700">
    <property type="component" value="Unassembled WGS sequence"/>
</dbReference>
<dbReference type="EMBL" id="LGRX02011424">
    <property type="protein sequence ID" value="KAK3268986.1"/>
    <property type="molecule type" value="Genomic_DNA"/>
</dbReference>
<feature type="compositionally biased region" description="Basic and acidic residues" evidence="3">
    <location>
        <begin position="320"/>
        <end position="341"/>
    </location>
</feature>
<dbReference type="Pfam" id="PF02037">
    <property type="entry name" value="SAP"/>
    <property type="match status" value="1"/>
</dbReference>
<feature type="domain" description="RRM" evidence="4">
    <location>
        <begin position="543"/>
        <end position="621"/>
    </location>
</feature>
<accession>A0AAE0G129</accession>
<evidence type="ECO:0000256" key="1">
    <source>
        <dbReference type="ARBA" id="ARBA00022884"/>
    </source>
</evidence>
<feature type="region of interest" description="Disordered" evidence="3">
    <location>
        <begin position="300"/>
        <end position="341"/>
    </location>
</feature>
<feature type="region of interest" description="Disordered" evidence="3">
    <location>
        <begin position="497"/>
        <end position="527"/>
    </location>
</feature>
<keyword evidence="7" id="KW-1185">Reference proteome</keyword>
<reference evidence="6 7" key="1">
    <citation type="journal article" date="2015" name="Genome Biol. Evol.">
        <title>Comparative Genomics of a Bacterivorous Green Alga Reveals Evolutionary Causalities and Consequences of Phago-Mixotrophic Mode of Nutrition.</title>
        <authorList>
            <person name="Burns J.A."/>
            <person name="Paasch A."/>
            <person name="Narechania A."/>
            <person name="Kim E."/>
        </authorList>
    </citation>
    <scope>NUCLEOTIDE SEQUENCE [LARGE SCALE GENOMIC DNA]</scope>
    <source>
        <strain evidence="6 7">PLY_AMNH</strain>
    </source>
</reference>
<evidence type="ECO:0000313" key="6">
    <source>
        <dbReference type="EMBL" id="KAK3268986.1"/>
    </source>
</evidence>
<dbReference type="SUPFAM" id="SSF68906">
    <property type="entry name" value="SAP domain"/>
    <property type="match status" value="1"/>
</dbReference>
<dbReference type="SMART" id="SM00513">
    <property type="entry name" value="SAP"/>
    <property type="match status" value="1"/>
</dbReference>
<evidence type="ECO:0000256" key="3">
    <source>
        <dbReference type="SAM" id="MobiDB-lite"/>
    </source>
</evidence>
<dbReference type="Gene3D" id="1.20.5.170">
    <property type="match status" value="1"/>
</dbReference>
<dbReference type="InterPro" id="IPR052462">
    <property type="entry name" value="SLIRP/GR-RBP-like"/>
</dbReference>
<evidence type="ECO:0000259" key="5">
    <source>
        <dbReference type="PROSITE" id="PS50800"/>
    </source>
</evidence>
<dbReference type="PROSITE" id="PS50102">
    <property type="entry name" value="RRM"/>
    <property type="match status" value="2"/>
</dbReference>
<dbReference type="InterPro" id="IPR000504">
    <property type="entry name" value="RRM_dom"/>
</dbReference>
<dbReference type="SMART" id="SM00360">
    <property type="entry name" value="RRM"/>
    <property type="match status" value="3"/>
</dbReference>
<dbReference type="Pfam" id="PF00076">
    <property type="entry name" value="RRM_1"/>
    <property type="match status" value="2"/>
</dbReference>
<dbReference type="InterPro" id="IPR036361">
    <property type="entry name" value="SAP_dom_sf"/>
</dbReference>
<feature type="domain" description="SAP" evidence="5">
    <location>
        <begin position="4"/>
        <end position="38"/>
    </location>
</feature>
<dbReference type="CDD" id="cd00590">
    <property type="entry name" value="RRM_SF"/>
    <property type="match status" value="1"/>
</dbReference>
<evidence type="ECO:0000313" key="7">
    <source>
        <dbReference type="Proteomes" id="UP001190700"/>
    </source>
</evidence>
<feature type="region of interest" description="Disordered" evidence="3">
    <location>
        <begin position="37"/>
        <end position="230"/>
    </location>
</feature>
<feature type="compositionally biased region" description="Low complexity" evidence="3">
    <location>
        <begin position="39"/>
        <end position="56"/>
    </location>
</feature>
<dbReference type="Gene3D" id="1.10.720.30">
    <property type="entry name" value="SAP domain"/>
    <property type="match status" value="1"/>
</dbReference>
<feature type="compositionally biased region" description="Basic and acidic residues" evidence="3">
    <location>
        <begin position="372"/>
        <end position="397"/>
    </location>
</feature>
<organism evidence="6 7">
    <name type="scientific">Cymbomonas tetramitiformis</name>
    <dbReference type="NCBI Taxonomy" id="36881"/>
    <lineage>
        <taxon>Eukaryota</taxon>
        <taxon>Viridiplantae</taxon>
        <taxon>Chlorophyta</taxon>
        <taxon>Pyramimonadophyceae</taxon>
        <taxon>Pyramimonadales</taxon>
        <taxon>Pyramimonadaceae</taxon>
        <taxon>Cymbomonas</taxon>
    </lineage>
</organism>
<evidence type="ECO:0000259" key="4">
    <source>
        <dbReference type="PROSITE" id="PS50102"/>
    </source>
</evidence>
<feature type="region of interest" description="Disordered" evidence="3">
    <location>
        <begin position="622"/>
        <end position="646"/>
    </location>
</feature>
<dbReference type="InterPro" id="IPR003034">
    <property type="entry name" value="SAP_dom"/>
</dbReference>
<dbReference type="SUPFAM" id="SSF54928">
    <property type="entry name" value="RNA-binding domain, RBD"/>
    <property type="match status" value="2"/>
</dbReference>
<evidence type="ECO:0000256" key="2">
    <source>
        <dbReference type="PROSITE-ProRule" id="PRU00176"/>
    </source>
</evidence>
<protein>
    <submittedName>
        <fullName evidence="6">Uncharacterized protein</fullName>
    </submittedName>
</protein>